<keyword evidence="3" id="KW-1185">Reference proteome</keyword>
<name>A0ABS4GCN1_9FIRM</name>
<proteinExistence type="predicted"/>
<keyword evidence="1" id="KW-0812">Transmembrane</keyword>
<evidence type="ECO:0008006" key="4">
    <source>
        <dbReference type="Google" id="ProtNLM"/>
    </source>
</evidence>
<evidence type="ECO:0000313" key="2">
    <source>
        <dbReference type="EMBL" id="MBP1925431.1"/>
    </source>
</evidence>
<sequence>MIGLKIAIFLLTVISVRYIFIYIVDVGDKKINKMKELIDFADYLKIYSCDMKMSLDEIVLKYNYKSESLKMICQKFSDEIKNESIVKTDKKDLLNFIEKTILTPMDFNSSFVEIIDYYGSTYSEVLNRKLNFTIGNMSTKMEEYEESHKEKKELYNKVSVLLGCLMAIILI</sequence>
<dbReference type="EMBL" id="JAGGKS010000003">
    <property type="protein sequence ID" value="MBP1925431.1"/>
    <property type="molecule type" value="Genomic_DNA"/>
</dbReference>
<reference evidence="2 3" key="1">
    <citation type="submission" date="2021-03" db="EMBL/GenBank/DDBJ databases">
        <title>Genomic Encyclopedia of Type Strains, Phase IV (KMG-IV): sequencing the most valuable type-strain genomes for metagenomic binning, comparative biology and taxonomic classification.</title>
        <authorList>
            <person name="Goeker M."/>
        </authorList>
    </citation>
    <scope>NUCLEOTIDE SEQUENCE [LARGE SCALE GENOMIC DNA]</scope>
    <source>
        <strain evidence="2 3">DSM 24004</strain>
    </source>
</reference>
<evidence type="ECO:0000256" key="1">
    <source>
        <dbReference type="SAM" id="Phobius"/>
    </source>
</evidence>
<accession>A0ABS4GCN1</accession>
<evidence type="ECO:0000313" key="3">
    <source>
        <dbReference type="Proteomes" id="UP001519342"/>
    </source>
</evidence>
<gene>
    <name evidence="2" type="ORF">J2Z76_001290</name>
</gene>
<dbReference type="RefSeq" id="WP_209511167.1">
    <property type="nucleotide sequence ID" value="NZ_JAGGKS010000003.1"/>
</dbReference>
<keyword evidence="1" id="KW-1133">Transmembrane helix</keyword>
<dbReference type="Proteomes" id="UP001519342">
    <property type="component" value="Unassembled WGS sequence"/>
</dbReference>
<feature type="transmembrane region" description="Helical" evidence="1">
    <location>
        <begin position="6"/>
        <end position="24"/>
    </location>
</feature>
<comment type="caution">
    <text evidence="2">The sequence shown here is derived from an EMBL/GenBank/DDBJ whole genome shotgun (WGS) entry which is preliminary data.</text>
</comment>
<organism evidence="2 3">
    <name type="scientific">Sedimentibacter acidaminivorans</name>
    <dbReference type="NCBI Taxonomy" id="913099"/>
    <lineage>
        <taxon>Bacteria</taxon>
        <taxon>Bacillati</taxon>
        <taxon>Bacillota</taxon>
        <taxon>Tissierellia</taxon>
        <taxon>Sedimentibacter</taxon>
    </lineage>
</organism>
<protein>
    <recommendedName>
        <fullName evidence="4">Stage III sporulation protein AB</fullName>
    </recommendedName>
</protein>
<keyword evidence="1" id="KW-0472">Membrane</keyword>